<name>A0ABP7M6Y1_9GAMM</name>
<comment type="caution">
    <text evidence="1">The sequence shown here is derived from an EMBL/GenBank/DDBJ whole genome shotgun (WGS) entry which is preliminary data.</text>
</comment>
<accession>A0ABP7M6Y1</accession>
<proteinExistence type="predicted"/>
<dbReference type="RefSeq" id="WP_344795719.1">
    <property type="nucleotide sequence ID" value="NZ_BAABBN010000004.1"/>
</dbReference>
<keyword evidence="2" id="KW-1185">Reference proteome</keyword>
<reference evidence="2" key="1">
    <citation type="journal article" date="2019" name="Int. J. Syst. Evol. Microbiol.">
        <title>The Global Catalogue of Microorganisms (GCM) 10K type strain sequencing project: providing services to taxonomists for standard genome sequencing and annotation.</title>
        <authorList>
            <consortium name="The Broad Institute Genomics Platform"/>
            <consortium name="The Broad Institute Genome Sequencing Center for Infectious Disease"/>
            <person name="Wu L."/>
            <person name="Ma J."/>
        </authorList>
    </citation>
    <scope>NUCLEOTIDE SEQUENCE [LARGE SCALE GENOMIC DNA]</scope>
    <source>
        <strain evidence="2">JCM 17551</strain>
    </source>
</reference>
<organism evidence="1 2">
    <name type="scientific">Litoribacillus peritrichatus</name>
    <dbReference type="NCBI Taxonomy" id="718191"/>
    <lineage>
        <taxon>Bacteria</taxon>
        <taxon>Pseudomonadati</taxon>
        <taxon>Pseudomonadota</taxon>
        <taxon>Gammaproteobacteria</taxon>
        <taxon>Oceanospirillales</taxon>
        <taxon>Oceanospirillaceae</taxon>
        <taxon>Litoribacillus</taxon>
    </lineage>
</organism>
<dbReference type="EMBL" id="BAABBN010000004">
    <property type="protein sequence ID" value="GAA3915726.1"/>
    <property type="molecule type" value="Genomic_DNA"/>
</dbReference>
<evidence type="ECO:0000313" key="2">
    <source>
        <dbReference type="Proteomes" id="UP001501565"/>
    </source>
</evidence>
<protein>
    <submittedName>
        <fullName evidence="1">Uncharacterized protein</fullName>
    </submittedName>
</protein>
<sequence length="155" mass="18206">MPAAEPGVTFKEIDINYQGFKDNIDYSGIDLLQMPKLKWLWLNEFFDGPLQGIVEVEGKLGICCFVEESDNESEQGWYRKFVVLELSDEQIKAEQYWHNEFVKYVGDHFKCNPDSSRITVGAQKPKSEWDKFYVPYKEKYQPNFESNKVLGWTKI</sequence>
<evidence type="ECO:0000313" key="1">
    <source>
        <dbReference type="EMBL" id="GAA3915726.1"/>
    </source>
</evidence>
<gene>
    <name evidence="1" type="ORF">GCM10022277_07990</name>
</gene>
<dbReference type="Proteomes" id="UP001501565">
    <property type="component" value="Unassembled WGS sequence"/>
</dbReference>